<dbReference type="Proteomes" id="UP000789920">
    <property type="component" value="Unassembled WGS sequence"/>
</dbReference>
<sequence length="61" mass="7083">ECTGIDKKSIEKHLKITRNTTALLESIGYNWIVFPNPELKEEIISESMNKIEKMIETFIKS</sequence>
<proteinExistence type="predicted"/>
<feature type="non-terminal residue" evidence="1">
    <location>
        <position position="1"/>
    </location>
</feature>
<comment type="caution">
    <text evidence="1">The sequence shown here is derived from an EMBL/GenBank/DDBJ whole genome shotgun (WGS) entry which is preliminary data.</text>
</comment>
<gene>
    <name evidence="1" type="ORF">RPERSI_LOCUS17653</name>
</gene>
<keyword evidence="2" id="KW-1185">Reference proteome</keyword>
<dbReference type="EMBL" id="CAJVQC010045554">
    <property type="protein sequence ID" value="CAG8781501.1"/>
    <property type="molecule type" value="Genomic_DNA"/>
</dbReference>
<name>A0ACA9R8X4_9GLOM</name>
<accession>A0ACA9R8X4</accession>
<organism evidence="1 2">
    <name type="scientific">Racocetra persica</name>
    <dbReference type="NCBI Taxonomy" id="160502"/>
    <lineage>
        <taxon>Eukaryota</taxon>
        <taxon>Fungi</taxon>
        <taxon>Fungi incertae sedis</taxon>
        <taxon>Mucoromycota</taxon>
        <taxon>Glomeromycotina</taxon>
        <taxon>Glomeromycetes</taxon>
        <taxon>Diversisporales</taxon>
        <taxon>Gigasporaceae</taxon>
        <taxon>Racocetra</taxon>
    </lineage>
</organism>
<evidence type="ECO:0000313" key="1">
    <source>
        <dbReference type="EMBL" id="CAG8781501.1"/>
    </source>
</evidence>
<protein>
    <submittedName>
        <fullName evidence="1">19620_t:CDS:1</fullName>
    </submittedName>
</protein>
<evidence type="ECO:0000313" key="2">
    <source>
        <dbReference type="Proteomes" id="UP000789920"/>
    </source>
</evidence>
<reference evidence="1" key="1">
    <citation type="submission" date="2021-06" db="EMBL/GenBank/DDBJ databases">
        <authorList>
            <person name="Kallberg Y."/>
            <person name="Tangrot J."/>
            <person name="Rosling A."/>
        </authorList>
    </citation>
    <scope>NUCLEOTIDE SEQUENCE</scope>
    <source>
        <strain evidence="1">MA461A</strain>
    </source>
</reference>